<name>A0AAC8Q4H4_9BACT</name>
<evidence type="ECO:0000259" key="2">
    <source>
        <dbReference type="Pfam" id="PF08327"/>
    </source>
</evidence>
<dbReference type="KEGG" id="age:AA314_01829"/>
<accession>A0AAC8Q4H4</accession>
<dbReference type="EMBL" id="CP011509">
    <property type="protein sequence ID" value="AKJ00203.1"/>
    <property type="molecule type" value="Genomic_DNA"/>
</dbReference>
<evidence type="ECO:0000313" key="4">
    <source>
        <dbReference type="EMBL" id="REG33098.1"/>
    </source>
</evidence>
<protein>
    <submittedName>
        <fullName evidence="3">Activator of 90 kDa heat shock protein ATPase</fullName>
    </submittedName>
    <submittedName>
        <fullName evidence="4">Uncharacterized protein YndB with AHSA1/START domain</fullName>
    </submittedName>
</protein>
<evidence type="ECO:0000313" key="6">
    <source>
        <dbReference type="Proteomes" id="UP000256345"/>
    </source>
</evidence>
<organism evidence="3 5">
    <name type="scientific">Archangium gephyra</name>
    <dbReference type="NCBI Taxonomy" id="48"/>
    <lineage>
        <taxon>Bacteria</taxon>
        <taxon>Pseudomonadati</taxon>
        <taxon>Myxococcota</taxon>
        <taxon>Myxococcia</taxon>
        <taxon>Myxococcales</taxon>
        <taxon>Cystobacterineae</taxon>
        <taxon>Archangiaceae</taxon>
        <taxon>Archangium</taxon>
    </lineage>
</organism>
<evidence type="ECO:0000256" key="1">
    <source>
        <dbReference type="ARBA" id="ARBA00006817"/>
    </source>
</evidence>
<keyword evidence="6" id="KW-1185">Reference proteome</keyword>
<reference evidence="3 5" key="1">
    <citation type="submission" date="2015-05" db="EMBL/GenBank/DDBJ databases">
        <title>Genome assembly of Archangium gephyra DSM 2261.</title>
        <authorList>
            <person name="Sharma G."/>
            <person name="Subramanian S."/>
        </authorList>
    </citation>
    <scope>NUCLEOTIDE SEQUENCE [LARGE SCALE GENOMIC DNA]</scope>
    <source>
        <strain evidence="3 5">DSM 2261</strain>
    </source>
</reference>
<gene>
    <name evidence="3" type="ORF">AA314_01829</name>
    <name evidence="4" type="ORF">ATI61_104388</name>
</gene>
<comment type="similarity">
    <text evidence="1">Belongs to the AHA1 family.</text>
</comment>
<reference evidence="4 6" key="2">
    <citation type="submission" date="2018-08" db="EMBL/GenBank/DDBJ databases">
        <title>Genomic Encyclopedia of Archaeal and Bacterial Type Strains, Phase II (KMG-II): from individual species to whole genera.</title>
        <authorList>
            <person name="Goeker M."/>
        </authorList>
    </citation>
    <scope>NUCLEOTIDE SEQUENCE [LARGE SCALE GENOMIC DNA]</scope>
    <source>
        <strain evidence="4 6">DSM 2261</strain>
    </source>
</reference>
<dbReference type="InterPro" id="IPR013538">
    <property type="entry name" value="ASHA1/2-like_C"/>
</dbReference>
<dbReference type="Proteomes" id="UP000035579">
    <property type="component" value="Chromosome"/>
</dbReference>
<dbReference type="Gene3D" id="3.30.530.20">
    <property type="match status" value="1"/>
</dbReference>
<dbReference type="SUPFAM" id="SSF55961">
    <property type="entry name" value="Bet v1-like"/>
    <property type="match status" value="1"/>
</dbReference>
<keyword evidence="3" id="KW-0346">Stress response</keyword>
<dbReference type="EMBL" id="QUMU01000004">
    <property type="protein sequence ID" value="REG33098.1"/>
    <property type="molecule type" value="Genomic_DNA"/>
</dbReference>
<sequence length="138" mass="15458">MSQNREVRHVQQTVELSGPPEAVYAALMDAGQHAAFTGFDAEIDAREGGAFVTCGGRNSGYTLVLVPGRRIVQAWRHRDWPEHHYSIATFDLAPMGRGTRLSFTQMGVPADSYDSLDEGWRTTYWGPLARYLAMRRRG</sequence>
<dbReference type="RefSeq" id="WP_047855087.1">
    <property type="nucleotide sequence ID" value="NZ_CP011509.1"/>
</dbReference>
<dbReference type="AlphaFoldDB" id="A0AAC8Q4H4"/>
<dbReference type="Proteomes" id="UP000256345">
    <property type="component" value="Unassembled WGS sequence"/>
</dbReference>
<evidence type="ECO:0000313" key="3">
    <source>
        <dbReference type="EMBL" id="AKJ00203.1"/>
    </source>
</evidence>
<evidence type="ECO:0000313" key="5">
    <source>
        <dbReference type="Proteomes" id="UP000035579"/>
    </source>
</evidence>
<proteinExistence type="inferred from homology"/>
<feature type="domain" description="Activator of Hsp90 ATPase homologue 1/2-like C-terminal" evidence="2">
    <location>
        <begin position="19"/>
        <end position="132"/>
    </location>
</feature>
<dbReference type="InterPro" id="IPR023393">
    <property type="entry name" value="START-like_dom_sf"/>
</dbReference>
<dbReference type="Pfam" id="PF08327">
    <property type="entry name" value="AHSA1"/>
    <property type="match status" value="1"/>
</dbReference>